<dbReference type="InterPro" id="IPR050767">
    <property type="entry name" value="Sel1_AlgK"/>
</dbReference>
<dbReference type="SUPFAM" id="SSF81901">
    <property type="entry name" value="HCP-like"/>
    <property type="match status" value="2"/>
</dbReference>
<dbReference type="PANTHER" id="PTHR11102:SF160">
    <property type="entry name" value="ERAD-ASSOCIATED E3 UBIQUITIN-PROTEIN LIGASE COMPONENT HRD3"/>
    <property type="match status" value="1"/>
</dbReference>
<dbReference type="Pfam" id="PF14559">
    <property type="entry name" value="TPR_19"/>
    <property type="match status" value="1"/>
</dbReference>
<name>A0ABS3XQW9_9ACTN</name>
<comment type="caution">
    <text evidence="2">The sequence shown here is derived from an EMBL/GenBank/DDBJ whole genome shotgun (WGS) entry which is preliminary data.</text>
</comment>
<dbReference type="Gene3D" id="1.25.40.10">
    <property type="entry name" value="Tetratricopeptide repeat domain"/>
    <property type="match status" value="3"/>
</dbReference>
<dbReference type="RefSeq" id="WP_209209490.1">
    <property type="nucleotide sequence ID" value="NZ_JAFFZM010000002.1"/>
</dbReference>
<protein>
    <submittedName>
        <fullName evidence="2">Sel1 repeat family protein</fullName>
    </submittedName>
</protein>
<feature type="compositionally biased region" description="Basic and acidic residues" evidence="1">
    <location>
        <begin position="28"/>
        <end position="41"/>
    </location>
</feature>
<dbReference type="EMBL" id="JAFFZM010000002">
    <property type="protein sequence ID" value="MBO8197701.1"/>
    <property type="molecule type" value="Genomic_DNA"/>
</dbReference>
<sequence length="719" mass="79787">MTSTGTSTDGSGSSGSTDGTGGAGGFERSAEERTYRAAAEEGDAADKRVYGEYLVGRGRVDDAVRWLEEAAEGGDARAARLRAVTAKDRGQFTVAAHWYRTAAERDGDCAFGLAELLLERLDDPEGAAEWYAKGAGLGSVECRTNGALLMLRQGRTSEARAQLEQAALHDHVAEQIEDRLIELADRIDHYRDRITELAALCALPPEERPADLDEQVDEFLEDGDERYEPFGELHKEPEWFTSYPSFLPDAEKAYEEAQALGDPRTDRCHGLLYYNLDRYQDACRVLEDGLRRHPDSRTLARTLSAVHLQYGELEKYEASLLPGAEAGDRLQQRRLGDHYRDQWRLAEARRWLEAAEAGTEGGDHDGDHDDESVAASLAELAEAEQATAPALDTQTESRLPALHAAAAAGDPAADLELGRLMQTLCRYPEAVRHYKRAAADPGTPHAPAASYALGRMLYEECGAHEKAVVPLYLPAAKEGDLDAIEGLGALYVRLDEPVKAEPWLRKAARFGRPDAASWVGNRVGDDYGDMEEAVRWWMRAAKAGRVWYGWRAGMQLVRWKRYQEAEGLLRLAWTGREKKDPLHEAAYWLARALHGQGRAAEAVEWMRTARDVHHIVRRGYSGFMLTTLFDPSMELAKLLVEEVATPEAYEEAETLLAPVLERSPQHRTARHLLARVAEQRGDLDAARDHLEQSYTPEGEEAGPLLTAQQVTEALRRVLG</sequence>
<evidence type="ECO:0000313" key="2">
    <source>
        <dbReference type="EMBL" id="MBO8197701.1"/>
    </source>
</evidence>
<reference evidence="2 3" key="1">
    <citation type="submission" date="2021-02" db="EMBL/GenBank/DDBJ databases">
        <title>Streptomyces spirodelae sp. nov., isolated from duckweed.</title>
        <authorList>
            <person name="Saimee Y."/>
            <person name="Duangmal K."/>
        </authorList>
    </citation>
    <scope>NUCLEOTIDE SEQUENCE [LARGE SCALE GENOMIC DNA]</scope>
    <source>
        <strain evidence="2 3">DSM 42105</strain>
    </source>
</reference>
<feature type="region of interest" description="Disordered" evidence="1">
    <location>
        <begin position="1"/>
        <end position="41"/>
    </location>
</feature>
<evidence type="ECO:0000256" key="1">
    <source>
        <dbReference type="SAM" id="MobiDB-lite"/>
    </source>
</evidence>
<dbReference type="SUPFAM" id="SSF48452">
    <property type="entry name" value="TPR-like"/>
    <property type="match status" value="1"/>
</dbReference>
<evidence type="ECO:0000313" key="3">
    <source>
        <dbReference type="Proteomes" id="UP000721954"/>
    </source>
</evidence>
<dbReference type="Pfam" id="PF13432">
    <property type="entry name" value="TPR_16"/>
    <property type="match status" value="1"/>
</dbReference>
<keyword evidence="3" id="KW-1185">Reference proteome</keyword>
<organism evidence="2 3">
    <name type="scientific">Streptomyces smyrnaeus</name>
    <dbReference type="NCBI Taxonomy" id="1387713"/>
    <lineage>
        <taxon>Bacteria</taxon>
        <taxon>Bacillati</taxon>
        <taxon>Actinomycetota</taxon>
        <taxon>Actinomycetes</taxon>
        <taxon>Kitasatosporales</taxon>
        <taxon>Streptomycetaceae</taxon>
        <taxon>Streptomyces</taxon>
    </lineage>
</organism>
<dbReference type="GeneID" id="96257991"/>
<dbReference type="InterPro" id="IPR011990">
    <property type="entry name" value="TPR-like_helical_dom_sf"/>
</dbReference>
<dbReference type="PANTHER" id="PTHR11102">
    <property type="entry name" value="SEL-1-LIKE PROTEIN"/>
    <property type="match status" value="1"/>
</dbReference>
<proteinExistence type="predicted"/>
<dbReference type="Proteomes" id="UP000721954">
    <property type="component" value="Unassembled WGS sequence"/>
</dbReference>
<gene>
    <name evidence="2" type="ORF">JW613_05180</name>
</gene>
<feature type="compositionally biased region" description="Low complexity" evidence="1">
    <location>
        <begin position="1"/>
        <end position="17"/>
    </location>
</feature>
<accession>A0ABS3XQW9</accession>